<dbReference type="eggNOG" id="COG1070">
    <property type="taxonomic scope" value="Bacteria"/>
</dbReference>
<proteinExistence type="inferred from homology"/>
<keyword evidence="8" id="KW-1185">Reference proteome</keyword>
<dbReference type="PATRIC" id="fig|1423724.4.peg.271"/>
<dbReference type="GO" id="GO:0016773">
    <property type="term" value="F:phosphotransferase activity, alcohol group as acceptor"/>
    <property type="evidence" value="ECO:0007669"/>
    <property type="project" value="InterPro"/>
</dbReference>
<organism evidence="7 8">
    <name type="scientific">Ligilactobacillus apodemi DSM 16634 = JCM 16172</name>
    <dbReference type="NCBI Taxonomy" id="1423724"/>
    <lineage>
        <taxon>Bacteria</taxon>
        <taxon>Bacillati</taxon>
        <taxon>Bacillota</taxon>
        <taxon>Bacilli</taxon>
        <taxon>Lactobacillales</taxon>
        <taxon>Lactobacillaceae</taxon>
        <taxon>Ligilactobacillus</taxon>
    </lineage>
</organism>
<dbReference type="PROSITE" id="PS00445">
    <property type="entry name" value="FGGY_KINASES_2"/>
    <property type="match status" value="1"/>
</dbReference>
<dbReference type="Pfam" id="PF00370">
    <property type="entry name" value="FGGY_N"/>
    <property type="match status" value="1"/>
</dbReference>
<dbReference type="InterPro" id="IPR050406">
    <property type="entry name" value="FGGY_Carb_Kinase"/>
</dbReference>
<dbReference type="GO" id="GO:0005975">
    <property type="term" value="P:carbohydrate metabolic process"/>
    <property type="evidence" value="ECO:0007669"/>
    <property type="project" value="InterPro"/>
</dbReference>
<evidence type="ECO:0000256" key="2">
    <source>
        <dbReference type="ARBA" id="ARBA00022679"/>
    </source>
</evidence>
<dbReference type="InterPro" id="IPR018484">
    <property type="entry name" value="FGGY_N"/>
</dbReference>
<comment type="similarity">
    <text evidence="1 4">Belongs to the FGGY kinase family.</text>
</comment>
<dbReference type="Pfam" id="PF02782">
    <property type="entry name" value="FGGY_C"/>
    <property type="match status" value="1"/>
</dbReference>
<dbReference type="PANTHER" id="PTHR43095:SF3">
    <property type="entry name" value="L-XYLULOSE_3-KETO-L-GULONATE KINASE"/>
    <property type="match status" value="1"/>
</dbReference>
<evidence type="ECO:0000259" key="5">
    <source>
        <dbReference type="Pfam" id="PF00370"/>
    </source>
</evidence>
<dbReference type="SUPFAM" id="SSF53067">
    <property type="entry name" value="Actin-like ATPase domain"/>
    <property type="match status" value="2"/>
</dbReference>
<evidence type="ECO:0000256" key="4">
    <source>
        <dbReference type="RuleBase" id="RU003733"/>
    </source>
</evidence>
<keyword evidence="2 4" id="KW-0808">Transferase</keyword>
<reference evidence="7 8" key="1">
    <citation type="journal article" date="2015" name="Genome Announc.">
        <title>Expanding the biotechnology potential of lactobacilli through comparative genomics of 213 strains and associated genera.</title>
        <authorList>
            <person name="Sun Z."/>
            <person name="Harris H.M."/>
            <person name="McCann A."/>
            <person name="Guo C."/>
            <person name="Argimon S."/>
            <person name="Zhang W."/>
            <person name="Yang X."/>
            <person name="Jeffery I.B."/>
            <person name="Cooney J.C."/>
            <person name="Kagawa T.F."/>
            <person name="Liu W."/>
            <person name="Song Y."/>
            <person name="Salvetti E."/>
            <person name="Wrobel A."/>
            <person name="Rasinkangas P."/>
            <person name="Parkhill J."/>
            <person name="Rea M.C."/>
            <person name="O'Sullivan O."/>
            <person name="Ritari J."/>
            <person name="Douillard F.P."/>
            <person name="Paul Ross R."/>
            <person name="Yang R."/>
            <person name="Briner A.E."/>
            <person name="Felis G.E."/>
            <person name="de Vos W.M."/>
            <person name="Barrangou R."/>
            <person name="Klaenhammer T.R."/>
            <person name="Caufield P.W."/>
            <person name="Cui Y."/>
            <person name="Zhang H."/>
            <person name="O'Toole P.W."/>
        </authorList>
    </citation>
    <scope>NUCLEOTIDE SEQUENCE [LARGE SCALE GENOMIC DNA]</scope>
    <source>
        <strain evidence="7 8">DSM 16634</strain>
    </source>
</reference>
<dbReference type="InterPro" id="IPR018483">
    <property type="entry name" value="Carb_kinase_FGGY_CS"/>
</dbReference>
<dbReference type="PIRSF" id="PIRSF000538">
    <property type="entry name" value="GlpK"/>
    <property type="match status" value="1"/>
</dbReference>
<accession>A0A0R1U0T9</accession>
<dbReference type="CDD" id="cd07802">
    <property type="entry name" value="ASKHA_NBD_FGGY_EcLyxK-like"/>
    <property type="match status" value="1"/>
</dbReference>
<dbReference type="PANTHER" id="PTHR43095">
    <property type="entry name" value="SUGAR KINASE"/>
    <property type="match status" value="1"/>
</dbReference>
<dbReference type="GO" id="GO:0016301">
    <property type="term" value="F:kinase activity"/>
    <property type="evidence" value="ECO:0007669"/>
    <property type="project" value="UniProtKB-KW"/>
</dbReference>
<comment type="caution">
    <text evidence="7">The sequence shown here is derived from an EMBL/GenBank/DDBJ whole genome shotgun (WGS) entry which is preliminary data.</text>
</comment>
<feature type="domain" description="Carbohydrate kinase FGGY C-terminal" evidence="6">
    <location>
        <begin position="259"/>
        <end position="449"/>
    </location>
</feature>
<dbReference type="InterPro" id="IPR000577">
    <property type="entry name" value="Carb_kinase_FGGY"/>
</dbReference>
<evidence type="ECO:0008006" key="9">
    <source>
        <dbReference type="Google" id="ProtNLM"/>
    </source>
</evidence>
<dbReference type="STRING" id="1423724.FC32_GL000256"/>
<name>A0A0R1U0T9_9LACO</name>
<keyword evidence="3 4" id="KW-0418">Kinase</keyword>
<sequence>MEKYFLSIDNGGTNTKIIIFDHHGNELGSQAFPTKDLSPKPGFHELDLVQLRQDVLLNIKQALKKTGLTGEQISAVVTVGHGKGLYVLDQAGEIMMNGILSADSRAKDLAVEFEKKVATVYDHAKQHVMASQAPVLLAWLKKHDPKKYAQIGSVLANKDLMGYFLTGEIKQEIGDASGNHFLDLATGHYDSKLFEFFGIEEMYLKMSPLIKATDVRGKITPEVAKMTGLVTGTPVFSGLFDIDACALATGVLAEDKFSVIAGTWNINTFPSEKTAPLASGLMNSLFPTDKWLVEASSPTSAGNLALMIKLLLEKEVAQAKDKGKTIYDDLEVFLANSDATFTKLIYFPFLYGSNVSTDAKASFLGLDNKTTRSEMIRAVYEGIVFAHYQHLTELLSVAKTAPSVVRISGGATNSKAWVQMFADVFGLPVETVAASELGGLGGALTCAVGLGLYPDFKTACSHMVTVKERFEPNQKQHALYAKKYQIYQALLTALEPVWSKFDER</sequence>
<dbReference type="OrthoDB" id="9805576at2"/>
<evidence type="ECO:0000313" key="8">
    <source>
        <dbReference type="Proteomes" id="UP000051324"/>
    </source>
</evidence>
<feature type="domain" description="Carbohydrate kinase FGGY N-terminal" evidence="5">
    <location>
        <begin position="4"/>
        <end position="247"/>
    </location>
</feature>
<dbReference type="EMBL" id="AZFT01000048">
    <property type="protein sequence ID" value="KRL84776.1"/>
    <property type="molecule type" value="Genomic_DNA"/>
</dbReference>
<dbReference type="AlphaFoldDB" id="A0A0R1U0T9"/>
<dbReference type="Proteomes" id="UP000051324">
    <property type="component" value="Unassembled WGS sequence"/>
</dbReference>
<gene>
    <name evidence="7" type="ORF">FC32_GL000256</name>
</gene>
<dbReference type="InterPro" id="IPR043129">
    <property type="entry name" value="ATPase_NBD"/>
</dbReference>
<dbReference type="InterPro" id="IPR018485">
    <property type="entry name" value="FGGY_C"/>
</dbReference>
<evidence type="ECO:0000256" key="3">
    <source>
        <dbReference type="ARBA" id="ARBA00022777"/>
    </source>
</evidence>
<dbReference type="Gene3D" id="3.30.420.40">
    <property type="match status" value="2"/>
</dbReference>
<evidence type="ECO:0000256" key="1">
    <source>
        <dbReference type="ARBA" id="ARBA00009156"/>
    </source>
</evidence>
<evidence type="ECO:0000313" key="7">
    <source>
        <dbReference type="EMBL" id="KRL84776.1"/>
    </source>
</evidence>
<evidence type="ECO:0000259" key="6">
    <source>
        <dbReference type="Pfam" id="PF02782"/>
    </source>
</evidence>
<dbReference type="RefSeq" id="WP_035459572.1">
    <property type="nucleotide sequence ID" value="NZ_AZFT01000048.1"/>
</dbReference>
<protein>
    <recommendedName>
        <fullName evidence="9">Carbohydrate kinase</fullName>
    </recommendedName>
</protein>